<sequence length="152" mass="16253">MLNSKKVDLYKMLLLELNTFAEDKFKYEYSDNVAPELVAALSGIGTGMLGIGAVYSVFAGMSGAQIMSTLAGFGVGGTVGGIASIAALVSAPVLLVGSGAYTFTKKRKLKNEVKQLGDISIDLKQKMKEDDRGRVKELLVAINDLEKVLFKK</sequence>
<keyword evidence="3" id="KW-1185">Reference proteome</keyword>
<reference evidence="3" key="1">
    <citation type="submission" date="2016-06" db="EMBL/GenBank/DDBJ databases">
        <authorList>
            <person name="de Vries S.P.W."/>
            <person name="Hadjirin N.F."/>
            <person name="Lay E.M."/>
            <person name="Zadoks R.N."/>
            <person name="Peacock S.J."/>
            <person name="Parkhill J."/>
            <person name="Grant A.J."/>
            <person name="Mcdougall S."/>
            <person name="Holmes M.A."/>
        </authorList>
    </citation>
    <scope>NUCLEOTIDE SEQUENCE [LARGE SCALE GENOMIC DNA]</scope>
    <source>
        <strain evidence="3">NZ1587</strain>
    </source>
</reference>
<dbReference type="STRING" id="1856638.A9Q68_09600"/>
<proteinExistence type="predicted"/>
<evidence type="ECO:0000313" key="2">
    <source>
        <dbReference type="EMBL" id="OJF71425.1"/>
    </source>
</evidence>
<keyword evidence="1" id="KW-0472">Membrane</keyword>
<dbReference type="RefSeq" id="WP_071794487.1">
    <property type="nucleotide sequence ID" value="NZ_LZDD01000003.1"/>
</dbReference>
<dbReference type="Proteomes" id="UP000182015">
    <property type="component" value="Unassembled WGS sequence"/>
</dbReference>
<comment type="caution">
    <text evidence="2">The sequence shown here is derived from an EMBL/GenBank/DDBJ whole genome shotgun (WGS) entry which is preliminary data.</text>
</comment>
<evidence type="ECO:0000313" key="3">
    <source>
        <dbReference type="Proteomes" id="UP000182015"/>
    </source>
</evidence>
<feature type="transmembrane region" description="Helical" evidence="1">
    <location>
        <begin position="78"/>
        <end position="104"/>
    </location>
</feature>
<name>A0A1L8ML62_9STRE</name>
<evidence type="ECO:0000256" key="1">
    <source>
        <dbReference type="SAM" id="Phobius"/>
    </source>
</evidence>
<dbReference type="AlphaFoldDB" id="A0A1L8ML62"/>
<keyword evidence="1" id="KW-1133">Transmembrane helix</keyword>
<feature type="transmembrane region" description="Helical" evidence="1">
    <location>
        <begin position="37"/>
        <end position="58"/>
    </location>
</feature>
<organism evidence="2 3">
    <name type="scientific">Streptococcus bovimastitidis</name>
    <dbReference type="NCBI Taxonomy" id="1856638"/>
    <lineage>
        <taxon>Bacteria</taxon>
        <taxon>Bacillati</taxon>
        <taxon>Bacillota</taxon>
        <taxon>Bacilli</taxon>
        <taxon>Lactobacillales</taxon>
        <taxon>Streptococcaceae</taxon>
        <taxon>Streptococcus</taxon>
    </lineage>
</organism>
<gene>
    <name evidence="2" type="ORF">A9Q68_09600</name>
</gene>
<dbReference type="EMBL" id="LZDD01000003">
    <property type="protein sequence ID" value="OJF71425.1"/>
    <property type="molecule type" value="Genomic_DNA"/>
</dbReference>
<dbReference type="OrthoDB" id="9892401at2"/>
<accession>A0A1L8ML62</accession>
<protein>
    <submittedName>
        <fullName evidence="2">Uncharacterized protein</fullName>
    </submittedName>
</protein>
<keyword evidence="1" id="KW-0812">Transmembrane</keyword>